<sequence>MLSYCYVQHWVRAASVNIKLASSLANVNLFASNCCPGRLLSDSFKRREKEERNILLDNTYKKRKERMGKKAKKIVRRKTTMNEISVTKRRKMERGQKSEE</sequence>
<dbReference type="EMBL" id="KL363229">
    <property type="protein sequence ID" value="KFD52257.1"/>
    <property type="molecule type" value="Genomic_DNA"/>
</dbReference>
<dbReference type="Proteomes" id="UP000030764">
    <property type="component" value="Unassembled WGS sequence"/>
</dbReference>
<name>A0A085M4W1_9BILA</name>
<keyword evidence="3" id="KW-1185">Reference proteome</keyword>
<evidence type="ECO:0000313" key="2">
    <source>
        <dbReference type="EMBL" id="KFD52257.1"/>
    </source>
</evidence>
<accession>A0A085M4W1</accession>
<evidence type="ECO:0000256" key="1">
    <source>
        <dbReference type="SAM" id="MobiDB-lite"/>
    </source>
</evidence>
<reference evidence="2 3" key="1">
    <citation type="journal article" date="2014" name="Nat. Genet.">
        <title>Genome and transcriptome of the porcine whipworm Trichuris suis.</title>
        <authorList>
            <person name="Jex A.R."/>
            <person name="Nejsum P."/>
            <person name="Schwarz E.M."/>
            <person name="Hu L."/>
            <person name="Young N.D."/>
            <person name="Hall R.S."/>
            <person name="Korhonen P.K."/>
            <person name="Liao S."/>
            <person name="Thamsborg S."/>
            <person name="Xia J."/>
            <person name="Xu P."/>
            <person name="Wang S."/>
            <person name="Scheerlinck J.P."/>
            <person name="Hofmann A."/>
            <person name="Sternberg P.W."/>
            <person name="Wang J."/>
            <person name="Gasser R.B."/>
        </authorList>
    </citation>
    <scope>NUCLEOTIDE SEQUENCE [LARGE SCALE GENOMIC DNA]</scope>
    <source>
        <strain evidence="2">DCEP-RM93M</strain>
    </source>
</reference>
<organism evidence="2 3">
    <name type="scientific">Trichuris suis</name>
    <name type="common">pig whipworm</name>
    <dbReference type="NCBI Taxonomy" id="68888"/>
    <lineage>
        <taxon>Eukaryota</taxon>
        <taxon>Metazoa</taxon>
        <taxon>Ecdysozoa</taxon>
        <taxon>Nematoda</taxon>
        <taxon>Enoplea</taxon>
        <taxon>Dorylaimia</taxon>
        <taxon>Trichinellida</taxon>
        <taxon>Trichuridae</taxon>
        <taxon>Trichuris</taxon>
    </lineage>
</organism>
<feature type="region of interest" description="Disordered" evidence="1">
    <location>
        <begin position="66"/>
        <end position="100"/>
    </location>
</feature>
<dbReference type="AlphaFoldDB" id="A0A085M4W1"/>
<gene>
    <name evidence="2" type="ORF">M513_06820</name>
</gene>
<protein>
    <submittedName>
        <fullName evidence="2">Uncharacterized protein</fullName>
    </submittedName>
</protein>
<proteinExistence type="predicted"/>
<feature type="compositionally biased region" description="Basic residues" evidence="1">
    <location>
        <begin position="66"/>
        <end position="79"/>
    </location>
</feature>
<evidence type="ECO:0000313" key="3">
    <source>
        <dbReference type="Proteomes" id="UP000030764"/>
    </source>
</evidence>